<name>A0A3P3R3N7_9EURY</name>
<keyword evidence="2" id="KW-1185">Reference proteome</keyword>
<accession>A0A3P3R3N7</accession>
<sequence length="66" mass="7317">MKQECFNCGREMEKMKLQAGGSGHNIDLVTDELKDGILGSLGAKKKLTPVPYVCPKCRRIQFFAEG</sequence>
<dbReference type="AlphaFoldDB" id="A0A3P3R3N7"/>
<dbReference type="Proteomes" id="UP000282322">
    <property type="component" value="Unassembled WGS sequence"/>
</dbReference>
<protein>
    <recommendedName>
        <fullName evidence="3">Nucleic acid-binding protein</fullName>
    </recommendedName>
</protein>
<dbReference type="RefSeq" id="WP_124956725.1">
    <property type="nucleotide sequence ID" value="NZ_RRCH01000041.1"/>
</dbReference>
<reference evidence="1 2" key="1">
    <citation type="submission" date="2018-11" db="EMBL/GenBank/DDBJ databases">
        <title>Taxonoimc description of Halomarina strain SPP-AMP-1.</title>
        <authorList>
            <person name="Pal Y."/>
            <person name="Srinivasana K."/>
            <person name="Verma A."/>
            <person name="Kumar P."/>
        </authorList>
    </citation>
    <scope>NUCLEOTIDE SEQUENCE [LARGE SCALE GENOMIC DNA]</scope>
    <source>
        <strain evidence="1 2">SPP-AMP-1</strain>
    </source>
</reference>
<evidence type="ECO:0000313" key="2">
    <source>
        <dbReference type="Proteomes" id="UP000282322"/>
    </source>
</evidence>
<evidence type="ECO:0000313" key="1">
    <source>
        <dbReference type="EMBL" id="RRJ28101.1"/>
    </source>
</evidence>
<proteinExistence type="predicted"/>
<gene>
    <name evidence="1" type="ORF">EIK79_16625</name>
</gene>
<organism evidence="1 2">
    <name type="scientific">Halocatena pleomorpha</name>
    <dbReference type="NCBI Taxonomy" id="1785090"/>
    <lineage>
        <taxon>Archaea</taxon>
        <taxon>Methanobacteriati</taxon>
        <taxon>Methanobacteriota</taxon>
        <taxon>Stenosarchaea group</taxon>
        <taxon>Halobacteria</taxon>
        <taxon>Halobacteriales</taxon>
        <taxon>Natronomonadaceae</taxon>
        <taxon>Halocatena</taxon>
    </lineage>
</organism>
<evidence type="ECO:0008006" key="3">
    <source>
        <dbReference type="Google" id="ProtNLM"/>
    </source>
</evidence>
<dbReference type="EMBL" id="RRCH01000041">
    <property type="protein sequence ID" value="RRJ28101.1"/>
    <property type="molecule type" value="Genomic_DNA"/>
</dbReference>
<dbReference type="OrthoDB" id="103460at2157"/>
<comment type="caution">
    <text evidence="1">The sequence shown here is derived from an EMBL/GenBank/DDBJ whole genome shotgun (WGS) entry which is preliminary data.</text>
</comment>